<dbReference type="PANTHER" id="PTHR31462:SF5">
    <property type="entry name" value="ENDOSOMAL_LYSOSOMAL PROTON CHANNEL TMEM175"/>
    <property type="match status" value="1"/>
</dbReference>
<evidence type="ECO:0000256" key="10">
    <source>
        <dbReference type="ARBA" id="ARBA00023136"/>
    </source>
</evidence>
<organism evidence="14 15">
    <name type="scientific">Clostridium fungisolvens</name>
    <dbReference type="NCBI Taxonomy" id="1604897"/>
    <lineage>
        <taxon>Bacteria</taxon>
        <taxon>Bacillati</taxon>
        <taxon>Bacillota</taxon>
        <taxon>Clostridia</taxon>
        <taxon>Eubacteriales</taxon>
        <taxon>Clostridiaceae</taxon>
        <taxon>Clostridium</taxon>
    </lineage>
</organism>
<feature type="transmembrane region" description="Helical" evidence="13">
    <location>
        <begin position="166"/>
        <end position="185"/>
    </location>
</feature>
<keyword evidence="15" id="KW-1185">Reference proteome</keyword>
<feature type="transmembrane region" description="Helical" evidence="13">
    <location>
        <begin position="104"/>
        <end position="128"/>
    </location>
</feature>
<evidence type="ECO:0000313" key="14">
    <source>
        <dbReference type="EMBL" id="GFP78184.1"/>
    </source>
</evidence>
<comment type="subcellular location">
    <subcellularLocation>
        <location evidence="1">Membrane</location>
        <topology evidence="1">Multi-pass membrane protein</topology>
    </subcellularLocation>
</comment>
<evidence type="ECO:0000256" key="5">
    <source>
        <dbReference type="ARBA" id="ARBA00022692"/>
    </source>
</evidence>
<keyword evidence="8 13" id="KW-1133">Transmembrane helix</keyword>
<keyword evidence="5 13" id="KW-0812">Transmembrane</keyword>
<comment type="catalytic activity">
    <reaction evidence="12">
        <text>K(+)(in) = K(+)(out)</text>
        <dbReference type="Rhea" id="RHEA:29463"/>
        <dbReference type="ChEBI" id="CHEBI:29103"/>
    </reaction>
</comment>
<name>A0A6V8SLR6_9CLOT</name>
<protein>
    <submittedName>
        <fullName evidence="14">Potassium channel</fullName>
    </submittedName>
</protein>
<keyword evidence="4" id="KW-0633">Potassium transport</keyword>
<keyword evidence="6" id="KW-0631">Potassium channel</keyword>
<accession>A0A6V8SLR6</accession>
<gene>
    <name evidence="14" type="ORF">bsdtw1_04378</name>
</gene>
<evidence type="ECO:0000256" key="2">
    <source>
        <dbReference type="ARBA" id="ARBA00006920"/>
    </source>
</evidence>
<comment type="similarity">
    <text evidence="2">Belongs to the TMEM175 family.</text>
</comment>
<evidence type="ECO:0000256" key="13">
    <source>
        <dbReference type="SAM" id="Phobius"/>
    </source>
</evidence>
<dbReference type="InterPro" id="IPR010617">
    <property type="entry name" value="TMEM175-like"/>
</dbReference>
<evidence type="ECO:0000313" key="15">
    <source>
        <dbReference type="Proteomes" id="UP000580568"/>
    </source>
</evidence>
<keyword evidence="10 13" id="KW-0472">Membrane</keyword>
<dbReference type="Pfam" id="PF06736">
    <property type="entry name" value="TMEM175"/>
    <property type="match status" value="1"/>
</dbReference>
<evidence type="ECO:0000256" key="8">
    <source>
        <dbReference type="ARBA" id="ARBA00022989"/>
    </source>
</evidence>
<proteinExistence type="inferred from homology"/>
<keyword evidence="9" id="KW-0406">Ion transport</keyword>
<dbReference type="EMBL" id="BLZR01000001">
    <property type="protein sequence ID" value="GFP78184.1"/>
    <property type="molecule type" value="Genomic_DNA"/>
</dbReference>
<dbReference type="RefSeq" id="WP_183279498.1">
    <property type="nucleotide sequence ID" value="NZ_BLZR01000001.1"/>
</dbReference>
<evidence type="ECO:0000256" key="11">
    <source>
        <dbReference type="ARBA" id="ARBA00023303"/>
    </source>
</evidence>
<dbReference type="GO" id="GO:0016020">
    <property type="term" value="C:membrane"/>
    <property type="evidence" value="ECO:0007669"/>
    <property type="project" value="UniProtKB-SubCell"/>
</dbReference>
<evidence type="ECO:0000256" key="4">
    <source>
        <dbReference type="ARBA" id="ARBA00022538"/>
    </source>
</evidence>
<evidence type="ECO:0000256" key="1">
    <source>
        <dbReference type="ARBA" id="ARBA00004141"/>
    </source>
</evidence>
<feature type="transmembrane region" description="Helical" evidence="13">
    <location>
        <begin position="76"/>
        <end position="98"/>
    </location>
</feature>
<evidence type="ECO:0000256" key="9">
    <source>
        <dbReference type="ARBA" id="ARBA00023065"/>
    </source>
</evidence>
<sequence>MKISKNRLEAFSDGVIAIIVTIIVLNIPTPNTFDTASIYGLINSIVVYLVSFLVVGNFWNQHRRLFDELEHVTNRVVWINIIFLFFLSLVPLFTKWVIQNPNAVAPAVGYAIVFLCVNFSMTFMFLLIIPTTLFEHKYKLYSRIFMMPVISSIIILIAFYYPRISIILFIGLPVASSVLNLLFEVDPQHHERQKRRRPHFHDKH</sequence>
<dbReference type="Proteomes" id="UP000580568">
    <property type="component" value="Unassembled WGS sequence"/>
</dbReference>
<feature type="transmembrane region" description="Helical" evidence="13">
    <location>
        <begin position="140"/>
        <end position="160"/>
    </location>
</feature>
<keyword evidence="3" id="KW-0813">Transport</keyword>
<dbReference type="GO" id="GO:0015252">
    <property type="term" value="F:proton channel activity"/>
    <property type="evidence" value="ECO:0007669"/>
    <property type="project" value="InterPro"/>
</dbReference>
<keyword evidence="11 14" id="KW-0407">Ion channel</keyword>
<comment type="caution">
    <text evidence="14">The sequence shown here is derived from an EMBL/GenBank/DDBJ whole genome shotgun (WGS) entry which is preliminary data.</text>
</comment>
<evidence type="ECO:0000256" key="7">
    <source>
        <dbReference type="ARBA" id="ARBA00022958"/>
    </source>
</evidence>
<dbReference type="AlphaFoldDB" id="A0A6V8SLR6"/>
<reference evidence="14 15" key="1">
    <citation type="submission" date="2020-07" db="EMBL/GenBank/DDBJ databases">
        <title>A new beta-1,3-glucan-decomposing anaerobic bacterium isolated from anoxic soil subjected to biological soil disinfestation.</title>
        <authorList>
            <person name="Ueki A."/>
            <person name="Tonouchi A."/>
        </authorList>
    </citation>
    <scope>NUCLEOTIDE SEQUENCE [LARGE SCALE GENOMIC DNA]</scope>
    <source>
        <strain evidence="14 15">TW1</strain>
    </source>
</reference>
<evidence type="ECO:0000256" key="3">
    <source>
        <dbReference type="ARBA" id="ARBA00022448"/>
    </source>
</evidence>
<evidence type="ECO:0000256" key="12">
    <source>
        <dbReference type="ARBA" id="ARBA00034430"/>
    </source>
</evidence>
<feature type="transmembrane region" description="Helical" evidence="13">
    <location>
        <begin position="36"/>
        <end position="55"/>
    </location>
</feature>
<evidence type="ECO:0000256" key="6">
    <source>
        <dbReference type="ARBA" id="ARBA00022826"/>
    </source>
</evidence>
<dbReference type="PANTHER" id="PTHR31462">
    <property type="entry name" value="ENDOSOMAL/LYSOSOMAL POTASSIUM CHANNEL TMEM175"/>
    <property type="match status" value="1"/>
</dbReference>
<dbReference type="GO" id="GO:0005267">
    <property type="term" value="F:potassium channel activity"/>
    <property type="evidence" value="ECO:0007669"/>
    <property type="project" value="UniProtKB-KW"/>
</dbReference>
<feature type="transmembrane region" description="Helical" evidence="13">
    <location>
        <begin position="12"/>
        <end position="30"/>
    </location>
</feature>
<keyword evidence="7" id="KW-0630">Potassium</keyword>